<comment type="caution">
    <text evidence="1">The sequence shown here is derived from an EMBL/GenBank/DDBJ whole genome shotgun (WGS) entry which is preliminary data.</text>
</comment>
<reference evidence="1" key="1">
    <citation type="submission" date="2024-09" db="EMBL/GenBank/DDBJ databases">
        <title>Black Yeasts Isolated from many extreme environments.</title>
        <authorList>
            <person name="Coleine C."/>
            <person name="Stajich J.E."/>
            <person name="Selbmann L."/>
        </authorList>
    </citation>
    <scope>NUCLEOTIDE SEQUENCE</scope>
    <source>
        <strain evidence="1">CCFEE 5737</strain>
    </source>
</reference>
<accession>A0ACC3DLP0</accession>
<dbReference type="EMBL" id="JAWDJW010002886">
    <property type="protein sequence ID" value="KAK3077403.1"/>
    <property type="molecule type" value="Genomic_DNA"/>
</dbReference>
<protein>
    <submittedName>
        <fullName evidence="1">Uncharacterized protein</fullName>
    </submittedName>
</protein>
<evidence type="ECO:0000313" key="1">
    <source>
        <dbReference type="EMBL" id="KAK3077403.1"/>
    </source>
</evidence>
<dbReference type="Proteomes" id="UP001186974">
    <property type="component" value="Unassembled WGS sequence"/>
</dbReference>
<evidence type="ECO:0000313" key="2">
    <source>
        <dbReference type="Proteomes" id="UP001186974"/>
    </source>
</evidence>
<sequence>MAEEAHRQAEEARRQAETEANRQAVVARVREARAGAERRRPLFSGSDRGFMPGDAIGERPHGLGAAALRAGEEARGRLRTTFAGVTPEDQPHAGPHSQTYGDTPLSLFSGMRAQTNTLGDPAPVRPRDTQADAHRTYALATARRDLAQRYSAGLLRDAPDTLRDPTQEHRNQAGVEQGWSGGSLFGQRSVHSVTPGPGVEQGWSGGSLFGQGSVRSITPGPGVARVGGERAPATMYIARGSYEELNLQPREIEEDRMLWQMFGRQTGDAARHLQARGVGVDGQWT</sequence>
<keyword evidence="2" id="KW-1185">Reference proteome</keyword>
<organism evidence="1 2">
    <name type="scientific">Coniosporium uncinatum</name>
    <dbReference type="NCBI Taxonomy" id="93489"/>
    <lineage>
        <taxon>Eukaryota</taxon>
        <taxon>Fungi</taxon>
        <taxon>Dikarya</taxon>
        <taxon>Ascomycota</taxon>
        <taxon>Pezizomycotina</taxon>
        <taxon>Dothideomycetes</taxon>
        <taxon>Dothideomycetes incertae sedis</taxon>
        <taxon>Coniosporium</taxon>
    </lineage>
</organism>
<gene>
    <name evidence="1" type="ORF">LTS18_010353</name>
</gene>
<proteinExistence type="predicted"/>
<name>A0ACC3DLP0_9PEZI</name>